<comment type="caution">
    <text evidence="3">Lacks conserved residue(s) required for the propagation of feature annotation.</text>
</comment>
<dbReference type="SMART" id="SM00631">
    <property type="entry name" value="Zn_pept"/>
    <property type="match status" value="1"/>
</dbReference>
<evidence type="ECO:0000259" key="4">
    <source>
        <dbReference type="PROSITE" id="PS52035"/>
    </source>
</evidence>
<dbReference type="GO" id="GO:0004181">
    <property type="term" value="F:metallocarboxypeptidase activity"/>
    <property type="evidence" value="ECO:0007669"/>
    <property type="project" value="InterPro"/>
</dbReference>
<evidence type="ECO:0000313" key="6">
    <source>
        <dbReference type="Proteomes" id="UP000188243"/>
    </source>
</evidence>
<dbReference type="SUPFAM" id="SSF53187">
    <property type="entry name" value="Zn-dependent exopeptidases"/>
    <property type="match status" value="1"/>
</dbReference>
<sequence>MFASLLFLSASVAYDAHLPPLIKWQGQSVELLQKQGPLTTDFELSGGEISPDYAGTMAFVDRLVAANPTQFKSQTIGYSNSKRAIKMLVASEQGFFEAGKMANSTKPTIFIQAGIHAGEIDGKDAMFMLLRDIATGKRRDILKKVNILFIPILNVDGHERSSVFNRINQRGPAKMGFRTNANNLNLNRDFTKLDTPEVRSVLKVINDYNPNLYIDVHVTDGADYQYDVTYGYNPVFSSESPAVSDTLNQFFKPVIDNTLAEQGHTPGPLVFVMDKRDFKKGLAGWVATPRYSNGWGDLKSLPTILVENHSLKPYKQRVLGTYVFLDGVINALSTHSHELANAVKKEQEFVPKQLIVKRGYAKQADTIAQFKGIEYSSSMNALSGQNEVKYLGKAQTYIDLPIYWQKNVEHTVEVPKAFFIPPVYSDIIEKLKLHGVSVNKLEGANTQPLKVARVTEHSFDKTPYEGRFRVSASFDYLPVINIDLDGWYQVTTQQKAGELAVHLLHPEAPDSFFAWGEFNTIFQRTEYMENYALIPYARKMLKDNPTLALAYDKKINNDKAFSLDPDARLNWLYEHSPFYDQAYLKYPILMSFEEKVVIPDQKDKEI</sequence>
<dbReference type="GO" id="GO:0006508">
    <property type="term" value="P:proteolysis"/>
    <property type="evidence" value="ECO:0007669"/>
    <property type="project" value="InterPro"/>
</dbReference>
<evidence type="ECO:0000313" key="5">
    <source>
        <dbReference type="EMBL" id="AQQ01428.1"/>
    </source>
</evidence>
<comment type="similarity">
    <text evidence="2 3">Belongs to the peptidase M14 family.</text>
</comment>
<comment type="cofactor">
    <cofactor evidence="1">
        <name>Zn(2+)</name>
        <dbReference type="ChEBI" id="CHEBI:29105"/>
    </cofactor>
</comment>
<protein>
    <submittedName>
        <fullName evidence="5">Peptidase M14</fullName>
    </submittedName>
</protein>
<dbReference type="Proteomes" id="UP000188243">
    <property type="component" value="Chromosome"/>
</dbReference>
<reference evidence="5 6" key="1">
    <citation type="submission" date="2017-02" db="EMBL/GenBank/DDBJ databases">
        <title>Complete genome sequence of the cold-active Pseudoalteromonas aliena strain EH1 isolated from Arctic seawater.</title>
        <authorList>
            <person name="Kim E."/>
            <person name="Heo E."/>
            <person name="Kim H."/>
            <person name="Kim D."/>
        </authorList>
    </citation>
    <scope>NUCLEOTIDE SEQUENCE [LARGE SCALE GENOMIC DNA]</scope>
    <source>
        <strain evidence="5 6">EH1</strain>
    </source>
</reference>
<evidence type="ECO:0000256" key="1">
    <source>
        <dbReference type="ARBA" id="ARBA00001947"/>
    </source>
</evidence>
<feature type="domain" description="Peptidase M14" evidence="4">
    <location>
        <begin position="49"/>
        <end position="318"/>
    </location>
</feature>
<evidence type="ECO:0000256" key="3">
    <source>
        <dbReference type="PROSITE-ProRule" id="PRU01379"/>
    </source>
</evidence>
<dbReference type="InterPro" id="IPR000834">
    <property type="entry name" value="Peptidase_M14"/>
</dbReference>
<dbReference type="KEGG" id="paln:B0W48_17615"/>
<dbReference type="PANTHER" id="PTHR11705:SF145">
    <property type="entry name" value="PEPTIDASE M14 CARBOXYPEPTIDASE A DOMAIN-CONTAINING PROTEIN"/>
    <property type="match status" value="1"/>
</dbReference>
<gene>
    <name evidence="5" type="ORF">B0W48_17615</name>
</gene>
<dbReference type="CDD" id="cd06241">
    <property type="entry name" value="M14-like"/>
    <property type="match status" value="1"/>
</dbReference>
<proteinExistence type="inferred from homology"/>
<dbReference type="GO" id="GO:0008270">
    <property type="term" value="F:zinc ion binding"/>
    <property type="evidence" value="ECO:0007669"/>
    <property type="project" value="InterPro"/>
</dbReference>
<accession>A0A1Q2H224</accession>
<dbReference type="Gene3D" id="3.40.630.10">
    <property type="entry name" value="Zn peptidases"/>
    <property type="match status" value="1"/>
</dbReference>
<dbReference type="AlphaFoldDB" id="A0A1Q2H224"/>
<dbReference type="EMBL" id="CP019628">
    <property type="protein sequence ID" value="AQQ01428.1"/>
    <property type="molecule type" value="Genomic_DNA"/>
</dbReference>
<name>A0A1Q2H224_9GAMM</name>
<dbReference type="RefSeq" id="WP_077538069.1">
    <property type="nucleotide sequence ID" value="NZ_CP019628.1"/>
</dbReference>
<dbReference type="GO" id="GO:0005615">
    <property type="term" value="C:extracellular space"/>
    <property type="evidence" value="ECO:0007669"/>
    <property type="project" value="TreeGrafter"/>
</dbReference>
<dbReference type="STRING" id="247523.B0W48_17615"/>
<dbReference type="PANTHER" id="PTHR11705">
    <property type="entry name" value="PROTEASE FAMILY M14 CARBOXYPEPTIDASE A,B"/>
    <property type="match status" value="1"/>
</dbReference>
<dbReference type="Pfam" id="PF00246">
    <property type="entry name" value="Peptidase_M14"/>
    <property type="match status" value="1"/>
</dbReference>
<evidence type="ECO:0000256" key="2">
    <source>
        <dbReference type="ARBA" id="ARBA00005988"/>
    </source>
</evidence>
<dbReference type="PROSITE" id="PS52035">
    <property type="entry name" value="PEPTIDASE_M14"/>
    <property type="match status" value="1"/>
</dbReference>
<organism evidence="5 6">
    <name type="scientific">Pseudoalteromonas aliena</name>
    <dbReference type="NCBI Taxonomy" id="247523"/>
    <lineage>
        <taxon>Bacteria</taxon>
        <taxon>Pseudomonadati</taxon>
        <taxon>Pseudomonadota</taxon>
        <taxon>Gammaproteobacteria</taxon>
        <taxon>Alteromonadales</taxon>
        <taxon>Pseudoalteromonadaceae</taxon>
        <taxon>Pseudoalteromonas</taxon>
    </lineage>
</organism>